<proteinExistence type="predicted"/>
<dbReference type="RefSeq" id="WP_148103639.1">
    <property type="nucleotide sequence ID" value="NZ_RWIS01000008.1"/>
</dbReference>
<dbReference type="AlphaFoldDB" id="A0A3R9NGB2"/>
<name>A0A3R9NGB2_9BACT</name>
<feature type="chain" id="PRO_5018657264" description="DUF885 family protein" evidence="1">
    <location>
        <begin position="20"/>
        <end position="506"/>
    </location>
</feature>
<sequence>MKIGILVSCAWLGLQACQAQPTAPAAQVGEFGTLPTSGLLYSPRTMSRLHRIVDSLNLRYKVCEMRRAYRSQWQGQASYLRLEKGNLDAAAQLLKTGVTPEQFRKSFPAATVEADLLVVAAEEQQEHNGRKLTSTEFSNLPLRNQGEYSLTIDGPVAADKLAAGKWMVHQEKKGYGGPYLEAFYFPQGLSQAPLPRAYATLVQYADCLVDTTAQIYLETARRTGVRLPTKESNSQVQLLRYVHEQTRRPDDAYHDNLSEEEQQARWQAFRQWDSLRLQKVDALAGTPRFRALLQQAATDDASLGNSTDELEEYVARYYSPARALQLKRSRRVIGGCSQDNSPRLHALGIAQLSAEAVHWETFLRAHLDIMNDRFERMSDGSYAWEKRQTYLRELEELDINVTDLLVGISLRMQNPSQNHYYGSISRVGRALAETKQPRQLEQRLLALVADPDLDTYNRLLAYYLFLNYNRHLPDAAQQARNITDLNTTVQKLPAYLVARATISPQK</sequence>
<evidence type="ECO:0000256" key="1">
    <source>
        <dbReference type="SAM" id="SignalP"/>
    </source>
</evidence>
<protein>
    <recommendedName>
        <fullName evidence="4">DUF885 family protein</fullName>
    </recommendedName>
</protein>
<feature type="signal peptide" evidence="1">
    <location>
        <begin position="1"/>
        <end position="19"/>
    </location>
</feature>
<comment type="caution">
    <text evidence="2">The sequence shown here is derived from an EMBL/GenBank/DDBJ whole genome shotgun (WGS) entry which is preliminary data.</text>
</comment>
<accession>A0A3R9NGB2</accession>
<reference evidence="2 3" key="1">
    <citation type="submission" date="2018-12" db="EMBL/GenBank/DDBJ databases">
        <authorList>
            <person name="Feng G."/>
            <person name="Zhu H."/>
        </authorList>
    </citation>
    <scope>NUCLEOTIDE SEQUENCE [LARGE SCALE GENOMIC DNA]</scope>
    <source>
        <strain evidence="2 3">9PBR-2</strain>
    </source>
</reference>
<dbReference type="EMBL" id="RWIS01000008">
    <property type="protein sequence ID" value="RSK31821.1"/>
    <property type="molecule type" value="Genomic_DNA"/>
</dbReference>
<dbReference type="Proteomes" id="UP000280066">
    <property type="component" value="Unassembled WGS sequence"/>
</dbReference>
<dbReference type="OrthoDB" id="5512913at2"/>
<evidence type="ECO:0000313" key="2">
    <source>
        <dbReference type="EMBL" id="RSK31821.1"/>
    </source>
</evidence>
<organism evidence="2 3">
    <name type="scientific">Hymenobacter metallilatus</name>
    <dbReference type="NCBI Taxonomy" id="2493666"/>
    <lineage>
        <taxon>Bacteria</taxon>
        <taxon>Pseudomonadati</taxon>
        <taxon>Bacteroidota</taxon>
        <taxon>Cytophagia</taxon>
        <taxon>Cytophagales</taxon>
        <taxon>Hymenobacteraceae</taxon>
        <taxon>Hymenobacter</taxon>
    </lineage>
</organism>
<gene>
    <name evidence="2" type="ORF">EI290_13460</name>
</gene>
<dbReference type="PROSITE" id="PS51257">
    <property type="entry name" value="PROKAR_LIPOPROTEIN"/>
    <property type="match status" value="1"/>
</dbReference>
<keyword evidence="3" id="KW-1185">Reference proteome</keyword>
<evidence type="ECO:0008006" key="4">
    <source>
        <dbReference type="Google" id="ProtNLM"/>
    </source>
</evidence>
<keyword evidence="1" id="KW-0732">Signal</keyword>
<evidence type="ECO:0000313" key="3">
    <source>
        <dbReference type="Proteomes" id="UP000280066"/>
    </source>
</evidence>